<evidence type="ECO:0000256" key="8">
    <source>
        <dbReference type="SAM" id="MobiDB-lite"/>
    </source>
</evidence>
<evidence type="ECO:0000256" key="7">
    <source>
        <dbReference type="ARBA" id="ARBA00023136"/>
    </source>
</evidence>
<evidence type="ECO:0000313" key="11">
    <source>
        <dbReference type="Proteomes" id="UP000275356"/>
    </source>
</evidence>
<dbReference type="Proteomes" id="UP000275356">
    <property type="component" value="Unassembled WGS sequence"/>
</dbReference>
<evidence type="ECO:0000256" key="9">
    <source>
        <dbReference type="SAM" id="Phobius"/>
    </source>
</evidence>
<evidence type="ECO:0000256" key="1">
    <source>
        <dbReference type="ARBA" id="ARBA00004651"/>
    </source>
</evidence>
<feature type="transmembrane region" description="Helical" evidence="9">
    <location>
        <begin position="400"/>
        <end position="422"/>
    </location>
</feature>
<reference evidence="10 11" key="1">
    <citation type="submission" date="2018-11" db="EMBL/GenBank/DDBJ databases">
        <title>Sequencing the genomes of 1000 actinobacteria strains.</title>
        <authorList>
            <person name="Klenk H.-P."/>
        </authorList>
    </citation>
    <scope>NUCLEOTIDE SEQUENCE [LARGE SCALE GENOMIC DNA]</scope>
    <source>
        <strain evidence="10 11">DSM 13521</strain>
    </source>
</reference>
<feature type="transmembrane region" description="Helical" evidence="9">
    <location>
        <begin position="498"/>
        <end position="519"/>
    </location>
</feature>
<comment type="subcellular location">
    <subcellularLocation>
        <location evidence="1">Cell membrane</location>
        <topology evidence="1">Multi-pass membrane protein</topology>
    </subcellularLocation>
</comment>
<feature type="transmembrane region" description="Helical" evidence="9">
    <location>
        <begin position="434"/>
        <end position="453"/>
    </location>
</feature>
<protein>
    <submittedName>
        <fullName evidence="10">Putative peptidoglycan lipid II flippase</fullName>
    </submittedName>
</protein>
<dbReference type="RefSeq" id="WP_123740682.1">
    <property type="nucleotide sequence ID" value="NZ_RKHQ01000002.1"/>
</dbReference>
<feature type="compositionally biased region" description="Low complexity" evidence="8">
    <location>
        <begin position="534"/>
        <end position="553"/>
    </location>
</feature>
<keyword evidence="5" id="KW-0573">Peptidoglycan synthesis</keyword>
<feature type="transmembrane region" description="Helical" evidence="9">
    <location>
        <begin position="139"/>
        <end position="159"/>
    </location>
</feature>
<dbReference type="GO" id="GO:0008360">
    <property type="term" value="P:regulation of cell shape"/>
    <property type="evidence" value="ECO:0007669"/>
    <property type="project" value="UniProtKB-KW"/>
</dbReference>
<keyword evidence="6 9" id="KW-1133">Transmembrane helix</keyword>
<feature type="transmembrane region" description="Helical" evidence="9">
    <location>
        <begin position="56"/>
        <end position="83"/>
    </location>
</feature>
<keyword evidence="4" id="KW-0133">Cell shape</keyword>
<organism evidence="10 11">
    <name type="scientific">Salana multivorans</name>
    <dbReference type="NCBI Taxonomy" id="120377"/>
    <lineage>
        <taxon>Bacteria</taxon>
        <taxon>Bacillati</taxon>
        <taxon>Actinomycetota</taxon>
        <taxon>Actinomycetes</taxon>
        <taxon>Micrococcales</taxon>
        <taxon>Beutenbergiaceae</taxon>
        <taxon>Salana</taxon>
    </lineage>
</organism>
<dbReference type="InterPro" id="IPR051050">
    <property type="entry name" value="Lipid_II_flippase_MurJ/MviN"/>
</dbReference>
<evidence type="ECO:0000256" key="6">
    <source>
        <dbReference type="ARBA" id="ARBA00022989"/>
    </source>
</evidence>
<dbReference type="OrthoDB" id="4350032at2"/>
<dbReference type="EMBL" id="RKHQ01000002">
    <property type="protein sequence ID" value="ROR93775.1"/>
    <property type="molecule type" value="Genomic_DNA"/>
</dbReference>
<keyword evidence="2" id="KW-1003">Cell membrane</keyword>
<feature type="transmembrane region" description="Helical" evidence="9">
    <location>
        <begin position="166"/>
        <end position="187"/>
    </location>
</feature>
<dbReference type="InterPro" id="IPR004268">
    <property type="entry name" value="MurJ"/>
</dbReference>
<gene>
    <name evidence="10" type="ORF">EDD28_3199</name>
</gene>
<dbReference type="AlphaFoldDB" id="A0A3N2D1X6"/>
<dbReference type="PRINTS" id="PR01806">
    <property type="entry name" value="VIRFACTRMVIN"/>
</dbReference>
<dbReference type="GO" id="GO:0034204">
    <property type="term" value="P:lipid translocation"/>
    <property type="evidence" value="ECO:0007669"/>
    <property type="project" value="TreeGrafter"/>
</dbReference>
<name>A0A3N2D1X6_9MICO</name>
<dbReference type="GO" id="GO:0009252">
    <property type="term" value="P:peptidoglycan biosynthetic process"/>
    <property type="evidence" value="ECO:0007669"/>
    <property type="project" value="UniProtKB-KW"/>
</dbReference>
<evidence type="ECO:0000256" key="4">
    <source>
        <dbReference type="ARBA" id="ARBA00022960"/>
    </source>
</evidence>
<accession>A0A3N2D1X6</accession>
<dbReference type="PANTHER" id="PTHR47019:SF1">
    <property type="entry name" value="LIPID II FLIPPASE MURJ"/>
    <property type="match status" value="1"/>
</dbReference>
<feature type="transmembrane region" description="Helical" evidence="9">
    <location>
        <begin position="207"/>
        <end position="230"/>
    </location>
</feature>
<feature type="transmembrane region" description="Helical" evidence="9">
    <location>
        <begin position="12"/>
        <end position="36"/>
    </location>
</feature>
<comment type="caution">
    <text evidence="10">The sequence shown here is derived from an EMBL/GenBank/DDBJ whole genome shotgun (WGS) entry which is preliminary data.</text>
</comment>
<dbReference type="GO" id="GO:0015648">
    <property type="term" value="F:lipid-linked peptidoglycan transporter activity"/>
    <property type="evidence" value="ECO:0007669"/>
    <property type="project" value="TreeGrafter"/>
</dbReference>
<dbReference type="Pfam" id="PF03023">
    <property type="entry name" value="MurJ"/>
    <property type="match status" value="1"/>
</dbReference>
<feature type="transmembrane region" description="Helical" evidence="9">
    <location>
        <begin position="465"/>
        <end position="486"/>
    </location>
</feature>
<evidence type="ECO:0000256" key="5">
    <source>
        <dbReference type="ARBA" id="ARBA00022984"/>
    </source>
</evidence>
<feature type="transmembrane region" description="Helical" evidence="9">
    <location>
        <begin position="95"/>
        <end position="119"/>
    </location>
</feature>
<evidence type="ECO:0000256" key="2">
    <source>
        <dbReference type="ARBA" id="ARBA00022475"/>
    </source>
</evidence>
<dbReference type="PANTHER" id="PTHR47019">
    <property type="entry name" value="LIPID II FLIPPASE MURJ"/>
    <property type="match status" value="1"/>
</dbReference>
<evidence type="ECO:0000313" key="10">
    <source>
        <dbReference type="EMBL" id="ROR93775.1"/>
    </source>
</evidence>
<evidence type="ECO:0000256" key="3">
    <source>
        <dbReference type="ARBA" id="ARBA00022692"/>
    </source>
</evidence>
<proteinExistence type="predicted"/>
<keyword evidence="11" id="KW-1185">Reference proteome</keyword>
<sequence>MSTSRLARITAGVAGAAAVVTVLTLATRLLGFGRWFAQNAWVGPNEIGTAYATANIVPNVLFEVAAGGALAGAIVPVLAGAIAKDLRGDVDRTSSALLTWALVALVPLGALTWLAAPAIMRAMLGGGAAAAQVDLGASLLRMFALQIPLYGVGVVLSGVLQAHRRFIGPALAPLLSSVVVIGAYYAYGLLTADGVTPATLTPQAVAWLGWGTTAGVAALSLPLLVPAWRAGVRLRLTLRFPPGVARRARSLALAGAGGLLAQQLSVLVVARLANGSGGAGVININQYATAVVMLPYAVLAVPLATTLFPRLAEHASTGRHDLLAARTATSTRAIVAVSLAGAAALVAAAWRIEGVFELFARGGAVEGMGVSIAAAALSVLGLALLFHLARVLFALERGRLVLVATSAGWLLVALLALVLVATSGGGAVAVLRSLGLATSIGTLAGGVLLALFIRREVGSPALAGVARTTAVALAGAVVGALAGLGVAGLDGGGLAADLGIGAAAGLVALGVTGGVLALGDRQLLRVVLRRRAPAAAPQAVPAPTAPTATTATTTPPPTVAAPGTPDGDERP</sequence>
<feature type="transmembrane region" description="Helical" evidence="9">
    <location>
        <begin position="372"/>
        <end position="393"/>
    </location>
</feature>
<feature type="region of interest" description="Disordered" evidence="8">
    <location>
        <begin position="534"/>
        <end position="571"/>
    </location>
</feature>
<feature type="transmembrane region" description="Helical" evidence="9">
    <location>
        <begin position="293"/>
        <end position="312"/>
    </location>
</feature>
<feature type="transmembrane region" description="Helical" evidence="9">
    <location>
        <begin position="333"/>
        <end position="352"/>
    </location>
</feature>
<dbReference type="GO" id="GO:0005886">
    <property type="term" value="C:plasma membrane"/>
    <property type="evidence" value="ECO:0007669"/>
    <property type="project" value="UniProtKB-SubCell"/>
</dbReference>
<keyword evidence="7 9" id="KW-0472">Membrane</keyword>
<keyword evidence="3 9" id="KW-0812">Transmembrane</keyword>
<feature type="transmembrane region" description="Helical" evidence="9">
    <location>
        <begin position="251"/>
        <end position="273"/>
    </location>
</feature>